<dbReference type="Pfam" id="PF03524">
    <property type="entry name" value="CagX"/>
    <property type="match status" value="1"/>
</dbReference>
<dbReference type="GeneID" id="60657634"/>
<dbReference type="RefSeq" id="WP_004089481.1">
    <property type="nucleotide sequence ID" value="NZ_CAOUIW010000023.1"/>
</dbReference>
<dbReference type="EMBL" id="JRPH02000022">
    <property type="protein sequence ID" value="TLE03994.1"/>
    <property type="molecule type" value="Genomic_DNA"/>
</dbReference>
<evidence type="ECO:0000313" key="4">
    <source>
        <dbReference type="Proteomes" id="UP000029870"/>
    </source>
</evidence>
<dbReference type="InterPro" id="IPR010258">
    <property type="entry name" value="Conjugal_tfr_TrbG/VirB9/CagX"/>
</dbReference>
<dbReference type="InterPro" id="IPR033645">
    <property type="entry name" value="VirB9/CagX/TrbG_C"/>
</dbReference>
<protein>
    <recommendedName>
        <fullName evidence="5">Type IV secretion system protein VirB9</fullName>
    </recommendedName>
</protein>
<organism evidence="3 4">
    <name type="scientific">Helicobacter bilis</name>
    <dbReference type="NCBI Taxonomy" id="37372"/>
    <lineage>
        <taxon>Bacteria</taxon>
        <taxon>Pseudomonadati</taxon>
        <taxon>Campylobacterota</taxon>
        <taxon>Epsilonproteobacteria</taxon>
        <taxon>Campylobacterales</taxon>
        <taxon>Helicobacteraceae</taxon>
        <taxon>Helicobacter</taxon>
    </lineage>
</organism>
<proteinExistence type="inferred from homology"/>
<evidence type="ECO:0008006" key="5">
    <source>
        <dbReference type="Google" id="ProtNLM"/>
    </source>
</evidence>
<sequence>MIQAMKAQNQRALQKGFFDFNFNPQTSTLNLLETKEGLMRIRTRYGMNTTLIFESPIENYILGNDNAFSINELHNMDNALYITPKLIGIDTNLTVFTKDKKIFNFYLFSTDYRANNLPHLIVRVETPYTEEERIALALERIRLEALDRDKYITIGEGIESIRINKADIDKRYIQKAKKKHKHLLAEQIFSDKQFTYFKYDKEKYPQLPAVWVVIDKLDSPIPTRVVGDYIIVESVADKFTIRLGDSYVCVRKKV</sequence>
<comment type="caution">
    <text evidence="3">The sequence shown here is derived from an EMBL/GenBank/DDBJ whole genome shotgun (WGS) entry which is preliminary data.</text>
</comment>
<dbReference type="Proteomes" id="UP000029870">
    <property type="component" value="Unassembled WGS sequence"/>
</dbReference>
<evidence type="ECO:0000256" key="2">
    <source>
        <dbReference type="ARBA" id="ARBA00022729"/>
    </source>
</evidence>
<dbReference type="AlphaFoldDB" id="A0A6D2C6V2"/>
<keyword evidence="2" id="KW-0732">Signal</keyword>
<accession>A0A6D2C6V2</accession>
<evidence type="ECO:0000313" key="3">
    <source>
        <dbReference type="EMBL" id="TLE03994.1"/>
    </source>
</evidence>
<name>A0A6D2C6V2_9HELI</name>
<dbReference type="Gene3D" id="2.60.40.2500">
    <property type="match status" value="1"/>
</dbReference>
<dbReference type="InterPro" id="IPR038161">
    <property type="entry name" value="VirB9/CagX/TrbG_C_sf"/>
</dbReference>
<reference evidence="3 4" key="1">
    <citation type="journal article" date="2014" name="Genome Announc.">
        <title>Draft genome sequences of eight enterohepatic helicobacter species isolated from both laboratory and wild rodents.</title>
        <authorList>
            <person name="Sheh A."/>
            <person name="Shen Z."/>
            <person name="Fox J.G."/>
        </authorList>
    </citation>
    <scope>NUCLEOTIDE SEQUENCE [LARGE SCALE GENOMIC DNA]</scope>
    <source>
        <strain evidence="3 4">Missouri</strain>
    </source>
</reference>
<evidence type="ECO:0000256" key="1">
    <source>
        <dbReference type="ARBA" id="ARBA00006135"/>
    </source>
</evidence>
<comment type="similarity">
    <text evidence="1">Belongs to the TrbG/VirB9 family.</text>
</comment>
<gene>
    <name evidence="3" type="ORF">LS77_007515</name>
</gene>
<dbReference type="CDD" id="cd06911">
    <property type="entry name" value="VirB9_CagX_TrbG"/>
    <property type="match status" value="1"/>
</dbReference>